<dbReference type="GO" id="GO:0006950">
    <property type="term" value="P:response to stress"/>
    <property type="evidence" value="ECO:0007669"/>
    <property type="project" value="UniProtKB-ARBA"/>
</dbReference>
<dbReference type="PANTHER" id="PTHR11455">
    <property type="entry name" value="CRYPTOCHROME"/>
    <property type="match status" value="1"/>
</dbReference>
<dbReference type="GO" id="GO:0071949">
    <property type="term" value="F:FAD binding"/>
    <property type="evidence" value="ECO:0007669"/>
    <property type="project" value="TreeGrafter"/>
</dbReference>
<dbReference type="PANTHER" id="PTHR11455:SF9">
    <property type="entry name" value="CRYPTOCHROME CIRCADIAN CLOCK 5 ISOFORM X1"/>
    <property type="match status" value="1"/>
</dbReference>
<keyword evidence="2 5" id="KW-0285">Flavoprotein</keyword>
<evidence type="ECO:0000256" key="3">
    <source>
        <dbReference type="ARBA" id="ARBA00022827"/>
    </source>
</evidence>
<dbReference type="InterPro" id="IPR018394">
    <property type="entry name" value="DNA_photolyase_1_CS_C"/>
</dbReference>
<dbReference type="Gene3D" id="3.40.50.620">
    <property type="entry name" value="HUPs"/>
    <property type="match status" value="1"/>
</dbReference>
<evidence type="ECO:0000259" key="8">
    <source>
        <dbReference type="PROSITE" id="PS51645"/>
    </source>
</evidence>
<evidence type="ECO:0000313" key="9">
    <source>
        <dbReference type="EMBL" id="PZX53454.1"/>
    </source>
</evidence>
<reference evidence="10 12" key="2">
    <citation type="submission" date="2019-08" db="EMBL/GenBank/DDBJ databases">
        <title>Genome of Algoriphagus ratkowskyi IC026.</title>
        <authorList>
            <person name="Bowman J.P."/>
        </authorList>
    </citation>
    <scope>NUCLEOTIDE SEQUENCE [LARGE SCALE GENOMIC DNA]</scope>
    <source>
        <strain evidence="10 12">IC026</strain>
    </source>
</reference>
<evidence type="ECO:0000256" key="2">
    <source>
        <dbReference type="ARBA" id="ARBA00022630"/>
    </source>
</evidence>
<evidence type="ECO:0000256" key="5">
    <source>
        <dbReference type="PIRSR" id="PIRSR602081-1"/>
    </source>
</evidence>
<dbReference type="InterPro" id="IPR002081">
    <property type="entry name" value="Cryptochrome/DNA_photolyase_1"/>
</dbReference>
<evidence type="ECO:0000256" key="4">
    <source>
        <dbReference type="ARBA" id="ARBA00022991"/>
    </source>
</evidence>
<dbReference type="Pfam" id="PF00875">
    <property type="entry name" value="DNA_photolyase"/>
    <property type="match status" value="1"/>
</dbReference>
<dbReference type="InterPro" id="IPR036155">
    <property type="entry name" value="Crypto/Photolyase_N_sf"/>
</dbReference>
<evidence type="ECO:0000256" key="7">
    <source>
        <dbReference type="RuleBase" id="RU004182"/>
    </source>
</evidence>
<evidence type="ECO:0000256" key="1">
    <source>
        <dbReference type="ARBA" id="ARBA00001932"/>
    </source>
</evidence>
<feature type="site" description="Electron transfer via tryptophanyl radical" evidence="6">
    <location>
        <position position="363"/>
    </location>
</feature>
<sequence length="432" mass="50848">MKKVSIFWFRRDLRLDDNHGLFEALKDNENVLPLFIFDKNILDKLENKADARVEFIHDQVSKIHQELSKKGSSILVKYGEPEAIFTELSNDFEIQSVHTNRDYEPYANDRDEKVAKLLNKKDIQLHLYKDQMIFEPGEILNGSGEFYKVFTPFSKVWLSKFDPEKIKDFKPMHWKNLFQSHSLEIIQLEEMGFKKSEISIPSKTANEEVISNYHETRDFPAKNGTSRLGIHLRFGTISIRKLAVKASELNATFLNELIWREFYMMILAYNPQVVDKAFKPAYDQIPWRNDEEEFAAWCEGMTGYPIVDAGMRELNETGYMHNRVRMVVASFLTKHLLIDWRWGETYFAEKLLDYELSSNNGGWQWAAGTGTDAQPYFRVFNPTSQQEKFDKNWKYIKKWILEINSDKYPKPIVDHKFARQRAINTYKSALNQ</sequence>
<dbReference type="OrthoDB" id="9772484at2"/>
<gene>
    <name evidence="10" type="ORF">ESW18_16005</name>
    <name evidence="9" type="ORF">LV84_03178</name>
</gene>
<name>A0A2W7QYT6_9BACT</name>
<evidence type="ECO:0000313" key="12">
    <source>
        <dbReference type="Proteomes" id="UP000321927"/>
    </source>
</evidence>
<dbReference type="PROSITE" id="PS00394">
    <property type="entry name" value="DNA_PHOTOLYASES_1_1"/>
    <property type="match status" value="1"/>
</dbReference>
<comment type="caution">
    <text evidence="9">The sequence shown here is derived from an EMBL/GenBank/DDBJ whole genome shotgun (WGS) entry which is preliminary data.</text>
</comment>
<dbReference type="EMBL" id="QKZU01000012">
    <property type="protein sequence ID" value="PZX53454.1"/>
    <property type="molecule type" value="Genomic_DNA"/>
</dbReference>
<organism evidence="9 11">
    <name type="scientific">Algoriphagus ratkowskyi</name>
    <dbReference type="NCBI Taxonomy" id="57028"/>
    <lineage>
        <taxon>Bacteria</taxon>
        <taxon>Pseudomonadati</taxon>
        <taxon>Bacteroidota</taxon>
        <taxon>Cytophagia</taxon>
        <taxon>Cytophagales</taxon>
        <taxon>Cyclobacteriaceae</taxon>
        <taxon>Algoriphagus</taxon>
    </lineage>
</organism>
<feature type="binding site" evidence="5">
    <location>
        <position position="213"/>
    </location>
    <ligand>
        <name>FAD</name>
        <dbReference type="ChEBI" id="CHEBI:57692"/>
    </ligand>
</feature>
<comment type="cofactor">
    <cofactor evidence="5">
        <name>FAD</name>
        <dbReference type="ChEBI" id="CHEBI:57692"/>
    </cofactor>
    <text evidence="5">Binds 1 FAD per subunit.</text>
</comment>
<dbReference type="GO" id="GO:0003904">
    <property type="term" value="F:deoxyribodipyrimidine photo-lyase activity"/>
    <property type="evidence" value="ECO:0007669"/>
    <property type="project" value="TreeGrafter"/>
</dbReference>
<feature type="site" description="Electron transfer via tryptophanyl radical" evidence="6">
    <location>
        <position position="287"/>
    </location>
</feature>
<dbReference type="InterPro" id="IPR014729">
    <property type="entry name" value="Rossmann-like_a/b/a_fold"/>
</dbReference>
<comment type="similarity">
    <text evidence="7">Belongs to the DNA photolyase family.</text>
</comment>
<evidence type="ECO:0000313" key="10">
    <source>
        <dbReference type="EMBL" id="TXD76507.1"/>
    </source>
</evidence>
<dbReference type="InterPro" id="IPR005101">
    <property type="entry name" value="Cryptochr/Photolyase_FAD-bd"/>
</dbReference>
<feature type="binding site" evidence="5">
    <location>
        <position position="253"/>
    </location>
    <ligand>
        <name>FAD</name>
        <dbReference type="ChEBI" id="CHEBI:57692"/>
    </ligand>
</feature>
<reference evidence="9 11" key="1">
    <citation type="submission" date="2018-06" db="EMBL/GenBank/DDBJ databases">
        <title>Genomic Encyclopedia of Archaeal and Bacterial Type Strains, Phase II (KMG-II): from individual species to whole genera.</title>
        <authorList>
            <person name="Goeker M."/>
        </authorList>
    </citation>
    <scope>NUCLEOTIDE SEQUENCE [LARGE SCALE GENOMIC DNA]</scope>
    <source>
        <strain evidence="9 11">DSM 22686</strain>
    </source>
</reference>
<evidence type="ECO:0000256" key="6">
    <source>
        <dbReference type="PIRSR" id="PIRSR602081-2"/>
    </source>
</evidence>
<feature type="binding site" evidence="5">
    <location>
        <begin position="256"/>
        <end position="263"/>
    </location>
    <ligand>
        <name>FAD</name>
        <dbReference type="ChEBI" id="CHEBI:57692"/>
    </ligand>
</feature>
<dbReference type="Gene3D" id="1.10.579.10">
    <property type="entry name" value="DNA Cyclobutane Dipyrimidine Photolyase, subunit A, domain 3"/>
    <property type="match status" value="1"/>
</dbReference>
<dbReference type="Gene3D" id="1.25.40.80">
    <property type="match status" value="1"/>
</dbReference>
<dbReference type="Pfam" id="PF03441">
    <property type="entry name" value="FAD_binding_7"/>
    <property type="match status" value="1"/>
</dbReference>
<dbReference type="InterPro" id="IPR006050">
    <property type="entry name" value="DNA_photolyase_N"/>
</dbReference>
<protein>
    <submittedName>
        <fullName evidence="9">Deoxyribodipyrimidine photo-lyase</fullName>
    </submittedName>
</protein>
<evidence type="ECO:0000313" key="11">
    <source>
        <dbReference type="Proteomes" id="UP000249115"/>
    </source>
</evidence>
<dbReference type="PRINTS" id="PR00147">
    <property type="entry name" value="DNAPHOTLYASE"/>
</dbReference>
<dbReference type="SUPFAM" id="SSF52425">
    <property type="entry name" value="Cryptochrome/photolyase, N-terminal domain"/>
    <property type="match status" value="1"/>
</dbReference>
<dbReference type="InterPro" id="IPR036134">
    <property type="entry name" value="Crypto/Photolyase_FAD-like_sf"/>
</dbReference>
<dbReference type="Proteomes" id="UP000249115">
    <property type="component" value="Unassembled WGS sequence"/>
</dbReference>
<keyword evidence="3 5" id="KW-0274">FAD</keyword>
<dbReference type="SUPFAM" id="SSF48173">
    <property type="entry name" value="Cryptochrome/photolyase FAD-binding domain"/>
    <property type="match status" value="1"/>
</dbReference>
<feature type="site" description="Electron transfer via tryptophanyl radical" evidence="6">
    <location>
        <position position="340"/>
    </location>
</feature>
<keyword evidence="4 7" id="KW-0157">Chromophore</keyword>
<dbReference type="PROSITE" id="PS00691">
    <property type="entry name" value="DNA_PHOTOLYASES_1_2"/>
    <property type="match status" value="1"/>
</dbReference>
<dbReference type="GO" id="GO:0003677">
    <property type="term" value="F:DNA binding"/>
    <property type="evidence" value="ECO:0007669"/>
    <property type="project" value="TreeGrafter"/>
</dbReference>
<comment type="cofactor">
    <cofactor evidence="1">
        <name>(6R)-5,10-methylene-5,6,7,8-tetrahydrofolate</name>
        <dbReference type="ChEBI" id="CHEBI:15636"/>
    </cofactor>
</comment>
<dbReference type="GO" id="GO:0009416">
    <property type="term" value="P:response to light stimulus"/>
    <property type="evidence" value="ECO:0007669"/>
    <property type="project" value="TreeGrafter"/>
</dbReference>
<dbReference type="EMBL" id="VORV01000011">
    <property type="protein sequence ID" value="TXD76507.1"/>
    <property type="molecule type" value="Genomic_DNA"/>
</dbReference>
<dbReference type="AlphaFoldDB" id="A0A2W7QYT6"/>
<keyword evidence="12" id="KW-1185">Reference proteome</keyword>
<proteinExistence type="inferred from homology"/>
<dbReference type="GO" id="GO:0006139">
    <property type="term" value="P:nucleobase-containing compound metabolic process"/>
    <property type="evidence" value="ECO:0007669"/>
    <property type="project" value="UniProtKB-ARBA"/>
</dbReference>
<feature type="domain" description="Photolyase/cryptochrome alpha/beta" evidence="8">
    <location>
        <begin position="3"/>
        <end position="133"/>
    </location>
</feature>
<accession>A0A2W7QYT6</accession>
<keyword evidence="9" id="KW-0456">Lyase</keyword>
<dbReference type="Proteomes" id="UP000321927">
    <property type="component" value="Unassembled WGS sequence"/>
</dbReference>
<dbReference type="RefSeq" id="WP_086502463.1">
    <property type="nucleotide sequence ID" value="NZ_MSSV01000016.1"/>
</dbReference>
<dbReference type="PROSITE" id="PS51645">
    <property type="entry name" value="PHR_CRY_ALPHA_BETA"/>
    <property type="match status" value="1"/>
</dbReference>